<gene>
    <name evidence="1" type="ORF">Lstg_2689</name>
    <name evidence="2" type="ORF">NCTC11991_00222</name>
</gene>
<dbReference type="Proteomes" id="UP000054820">
    <property type="component" value="Unassembled WGS sequence"/>
</dbReference>
<dbReference type="OrthoDB" id="5651934at2"/>
<evidence type="ECO:0000313" key="2">
    <source>
        <dbReference type="EMBL" id="STY21654.1"/>
    </source>
</evidence>
<evidence type="ECO:0000313" key="1">
    <source>
        <dbReference type="EMBL" id="KTD71988.1"/>
    </source>
</evidence>
<proteinExistence type="predicted"/>
<evidence type="ECO:0000313" key="4">
    <source>
        <dbReference type="Proteomes" id="UP000255110"/>
    </source>
</evidence>
<dbReference type="RefSeq" id="WP_058478216.1">
    <property type="nucleotide sequence ID" value="NZ_CAAAIO010000015.1"/>
</dbReference>
<name>A0A378L4E7_9GAMM</name>
<dbReference type="Proteomes" id="UP000255110">
    <property type="component" value="Unassembled WGS sequence"/>
</dbReference>
<protein>
    <submittedName>
        <fullName evidence="2">Uncharacterized protein</fullName>
    </submittedName>
</protein>
<sequence>MSIFKDITYRYCKKILDAYQVKADEKTYKGKEAELLIQRNELARGLIESIKEIEVNEGDHTKYFDQVLNTITAKLKEVETAVSEYNKKFKTSFTTDLYETFFTASLISFIKALNTLVQNSPVVILNIEDKSLFSNKKDSPWFYYFSFVLYEYILEKELDFATNKTDRDIFDAKKGLILKYILNAGNLYTRFAEDESNAEYKELMKVLLKSMDSDEKDIQRRKTEETNASSSLYSYFAPSFHKASEKLVGRNQLGQKLELLIKDFNEKSETAGLTV</sequence>
<keyword evidence="3" id="KW-1185">Reference proteome</keyword>
<reference evidence="2 4" key="2">
    <citation type="submission" date="2018-06" db="EMBL/GenBank/DDBJ databases">
        <authorList>
            <consortium name="Pathogen Informatics"/>
            <person name="Doyle S."/>
        </authorList>
    </citation>
    <scope>NUCLEOTIDE SEQUENCE [LARGE SCALE GENOMIC DNA]</scope>
    <source>
        <strain evidence="2 4">NCTC11991</strain>
    </source>
</reference>
<dbReference type="EMBL" id="UGOY01000001">
    <property type="protein sequence ID" value="STY21654.1"/>
    <property type="molecule type" value="Genomic_DNA"/>
</dbReference>
<evidence type="ECO:0000313" key="3">
    <source>
        <dbReference type="Proteomes" id="UP000054820"/>
    </source>
</evidence>
<reference evidence="1 3" key="1">
    <citation type="submission" date="2015-11" db="EMBL/GenBank/DDBJ databases">
        <title>Genomic analysis of 38 Legionella species identifies large and diverse effector repertoires.</title>
        <authorList>
            <person name="Burstein D."/>
            <person name="Amaro F."/>
            <person name="Zusman T."/>
            <person name="Lifshitz Z."/>
            <person name="Cohen O."/>
            <person name="Gilbert J.A."/>
            <person name="Pupko T."/>
            <person name="Shuman H.A."/>
            <person name="Segal G."/>
        </authorList>
    </citation>
    <scope>NUCLEOTIDE SEQUENCE [LARGE SCALE GENOMIC DNA]</scope>
    <source>
        <strain evidence="1 3">SC-18-C9</strain>
    </source>
</reference>
<organism evidence="2 4">
    <name type="scientific">Legionella steigerwaltii</name>
    <dbReference type="NCBI Taxonomy" id="460"/>
    <lineage>
        <taxon>Bacteria</taxon>
        <taxon>Pseudomonadati</taxon>
        <taxon>Pseudomonadota</taxon>
        <taxon>Gammaproteobacteria</taxon>
        <taxon>Legionellales</taxon>
        <taxon>Legionellaceae</taxon>
        <taxon>Legionella</taxon>
    </lineage>
</organism>
<accession>A0A378L4E7</accession>
<dbReference type="AlphaFoldDB" id="A0A378L4E7"/>
<dbReference type="EMBL" id="LNYZ01000027">
    <property type="protein sequence ID" value="KTD71988.1"/>
    <property type="molecule type" value="Genomic_DNA"/>
</dbReference>